<evidence type="ECO:0000313" key="4">
    <source>
        <dbReference type="Proteomes" id="UP000487350"/>
    </source>
</evidence>
<dbReference type="PANTHER" id="PTHR48081">
    <property type="entry name" value="AB HYDROLASE SUPERFAMILY PROTEIN C4A8.06C"/>
    <property type="match status" value="1"/>
</dbReference>
<accession>A0A844B4Q5</accession>
<dbReference type="RefSeq" id="WP_153584000.1">
    <property type="nucleotide sequence ID" value="NZ_WJBU01000004.1"/>
</dbReference>
<dbReference type="InterPro" id="IPR050300">
    <property type="entry name" value="GDXG_lipolytic_enzyme"/>
</dbReference>
<dbReference type="GO" id="GO:0016787">
    <property type="term" value="F:hydrolase activity"/>
    <property type="evidence" value="ECO:0007669"/>
    <property type="project" value="UniProtKB-KW"/>
</dbReference>
<dbReference type="AlphaFoldDB" id="A0A844B4Q5"/>
<dbReference type="Pfam" id="PF20434">
    <property type="entry name" value="BD-FAE"/>
    <property type="match status" value="1"/>
</dbReference>
<keyword evidence="1 3" id="KW-0378">Hydrolase</keyword>
<dbReference type="Proteomes" id="UP000487350">
    <property type="component" value="Unassembled WGS sequence"/>
</dbReference>
<gene>
    <name evidence="3" type="ORF">GHT07_05190</name>
</gene>
<dbReference type="PANTHER" id="PTHR48081:SF33">
    <property type="entry name" value="KYNURENINE FORMAMIDASE"/>
    <property type="match status" value="1"/>
</dbReference>
<evidence type="ECO:0000313" key="3">
    <source>
        <dbReference type="EMBL" id="MRD46659.1"/>
    </source>
</evidence>
<proteinExistence type="predicted"/>
<dbReference type="SUPFAM" id="SSF53474">
    <property type="entry name" value="alpha/beta-Hydrolases"/>
    <property type="match status" value="1"/>
</dbReference>
<name>A0A844B4Q5_9BURK</name>
<comment type="caution">
    <text evidence="3">The sequence shown here is derived from an EMBL/GenBank/DDBJ whole genome shotgun (WGS) entry which is preliminary data.</text>
</comment>
<sequence length="284" mass="31656">MTQPKDGAWHDAMYNNRALVPEYPEHFRRWASASADAMRSLDRELDVRYGGGQNEHLDIFHGGDRDAPVLIFIHGGYWRALDKRDHLFVAPPFVKQGVCVVIPNYALAPAVTVPQIVMQMVHAVAWTWRHIARYGGDPNRITVAGHSAGGHLAAMMMACLWRVYGRDLAGDVVKGAIAVSGLHDLDPIMRAPFLQSTLHLTREQVRKASPALLPPPASGKLITVCGADESLEYHRQNQLIRTAWGDDRVPVCELLPNRNHFTALDALVEPEHRLHQQAMQLING</sequence>
<evidence type="ECO:0000256" key="1">
    <source>
        <dbReference type="ARBA" id="ARBA00022801"/>
    </source>
</evidence>
<organism evidence="3 4">
    <name type="scientific">Caenimonas koreensis DSM 17982</name>
    <dbReference type="NCBI Taxonomy" id="1121255"/>
    <lineage>
        <taxon>Bacteria</taxon>
        <taxon>Pseudomonadati</taxon>
        <taxon>Pseudomonadota</taxon>
        <taxon>Betaproteobacteria</taxon>
        <taxon>Burkholderiales</taxon>
        <taxon>Comamonadaceae</taxon>
        <taxon>Caenimonas</taxon>
    </lineage>
</organism>
<evidence type="ECO:0000259" key="2">
    <source>
        <dbReference type="Pfam" id="PF20434"/>
    </source>
</evidence>
<dbReference type="EMBL" id="WJBU01000004">
    <property type="protein sequence ID" value="MRD46659.1"/>
    <property type="molecule type" value="Genomic_DNA"/>
</dbReference>
<dbReference type="InterPro" id="IPR049492">
    <property type="entry name" value="BD-FAE-like_dom"/>
</dbReference>
<feature type="domain" description="BD-FAE-like" evidence="2">
    <location>
        <begin position="64"/>
        <end position="156"/>
    </location>
</feature>
<keyword evidence="4" id="KW-1185">Reference proteome</keyword>
<protein>
    <submittedName>
        <fullName evidence="3">Alpha/beta hydrolase fold domain-containing protein</fullName>
    </submittedName>
</protein>
<dbReference type="Gene3D" id="3.40.50.1820">
    <property type="entry name" value="alpha/beta hydrolase"/>
    <property type="match status" value="1"/>
</dbReference>
<dbReference type="OrthoDB" id="9771666at2"/>
<dbReference type="InterPro" id="IPR029058">
    <property type="entry name" value="AB_hydrolase_fold"/>
</dbReference>
<reference evidence="3 4" key="1">
    <citation type="submission" date="2019-11" db="EMBL/GenBank/DDBJ databases">
        <title>Caenimonas koreensis gen. nov., sp. nov., isolated from activated sludge.</title>
        <authorList>
            <person name="Seung H.R."/>
        </authorList>
    </citation>
    <scope>NUCLEOTIDE SEQUENCE [LARGE SCALE GENOMIC DNA]</scope>
    <source>
        <strain evidence="3 4">EMB320</strain>
    </source>
</reference>